<dbReference type="Pfam" id="PF01925">
    <property type="entry name" value="TauE"/>
    <property type="match status" value="1"/>
</dbReference>
<dbReference type="InterPro" id="IPR002781">
    <property type="entry name" value="TM_pro_TauE-like"/>
</dbReference>
<evidence type="ECO:0000313" key="9">
    <source>
        <dbReference type="EMBL" id="ACN13973.1"/>
    </source>
</evidence>
<feature type="transmembrane region" description="Helical" evidence="8">
    <location>
        <begin position="6"/>
        <end position="30"/>
    </location>
</feature>
<dbReference type="KEGG" id="dat:HRM2_08600"/>
<keyword evidence="7 8" id="KW-0472">Membrane</keyword>
<dbReference type="eggNOG" id="COG0730">
    <property type="taxonomic scope" value="Bacteria"/>
</dbReference>
<dbReference type="InterPro" id="IPR052017">
    <property type="entry name" value="TSUP"/>
</dbReference>
<keyword evidence="4 8" id="KW-1003">Cell membrane</keyword>
<feature type="transmembrane region" description="Helical" evidence="8">
    <location>
        <begin position="69"/>
        <end position="88"/>
    </location>
</feature>
<evidence type="ECO:0000256" key="1">
    <source>
        <dbReference type="ARBA" id="ARBA00004651"/>
    </source>
</evidence>
<evidence type="ECO:0000256" key="8">
    <source>
        <dbReference type="RuleBase" id="RU363041"/>
    </source>
</evidence>
<keyword evidence="10" id="KW-1185">Reference proteome</keyword>
<dbReference type="OrthoDB" id="7843147at2"/>
<name>C0QKA2_DESAH</name>
<evidence type="ECO:0000256" key="6">
    <source>
        <dbReference type="ARBA" id="ARBA00022989"/>
    </source>
</evidence>
<evidence type="ECO:0000256" key="2">
    <source>
        <dbReference type="ARBA" id="ARBA00009142"/>
    </source>
</evidence>
<protein>
    <recommendedName>
        <fullName evidence="8">Probable membrane transporter protein</fullName>
    </recommendedName>
</protein>
<feature type="transmembrane region" description="Helical" evidence="8">
    <location>
        <begin position="37"/>
        <end position="57"/>
    </location>
</feature>
<dbReference type="EMBL" id="CP001087">
    <property type="protein sequence ID" value="ACN13973.1"/>
    <property type="molecule type" value="Genomic_DNA"/>
</dbReference>
<evidence type="ECO:0000256" key="4">
    <source>
        <dbReference type="ARBA" id="ARBA00022475"/>
    </source>
</evidence>
<gene>
    <name evidence="9" type="ordered locus">HRM2_08600</name>
</gene>
<feature type="transmembrane region" description="Helical" evidence="8">
    <location>
        <begin position="219"/>
        <end position="237"/>
    </location>
</feature>
<evidence type="ECO:0000313" key="10">
    <source>
        <dbReference type="Proteomes" id="UP000000442"/>
    </source>
</evidence>
<accession>C0QKA2</accession>
<dbReference type="HOGENOM" id="CLU_054750_5_0_7"/>
<dbReference type="Proteomes" id="UP000000442">
    <property type="component" value="Chromosome"/>
</dbReference>
<evidence type="ECO:0000256" key="7">
    <source>
        <dbReference type="ARBA" id="ARBA00023136"/>
    </source>
</evidence>
<keyword evidence="5 8" id="KW-0812">Transmembrane</keyword>
<reference evidence="9 10" key="1">
    <citation type="journal article" date="2009" name="Environ. Microbiol.">
        <title>Genome sequence of Desulfobacterium autotrophicum HRM2, a marine sulfate reducer oxidizing organic carbon completely to carbon dioxide.</title>
        <authorList>
            <person name="Strittmatter A.W."/>
            <person name="Liesegang H."/>
            <person name="Rabus R."/>
            <person name="Decker I."/>
            <person name="Amann J."/>
            <person name="Andres S."/>
            <person name="Henne A."/>
            <person name="Fricke W.F."/>
            <person name="Martinez-Arias R."/>
            <person name="Bartels D."/>
            <person name="Goesmann A."/>
            <person name="Krause L."/>
            <person name="Puehler A."/>
            <person name="Klenk H.P."/>
            <person name="Richter M."/>
            <person name="Schuler M."/>
            <person name="Gloeckner F.O."/>
            <person name="Meyerdierks A."/>
            <person name="Gottschalk G."/>
            <person name="Amann R."/>
        </authorList>
    </citation>
    <scope>NUCLEOTIDE SEQUENCE [LARGE SCALE GENOMIC DNA]</scope>
    <source>
        <strain evidence="10">ATCC 43914 / DSM 3382 / HRM2</strain>
    </source>
</reference>
<dbReference type="RefSeq" id="WP_012663213.1">
    <property type="nucleotide sequence ID" value="NC_012108.1"/>
</dbReference>
<evidence type="ECO:0000256" key="5">
    <source>
        <dbReference type="ARBA" id="ARBA00022692"/>
    </source>
</evidence>
<dbReference type="PANTHER" id="PTHR30269:SF37">
    <property type="entry name" value="MEMBRANE TRANSPORTER PROTEIN"/>
    <property type="match status" value="1"/>
</dbReference>
<comment type="similarity">
    <text evidence="2 8">Belongs to the 4-toluene sulfonate uptake permease (TSUP) (TC 2.A.102) family.</text>
</comment>
<evidence type="ECO:0000256" key="3">
    <source>
        <dbReference type="ARBA" id="ARBA00022448"/>
    </source>
</evidence>
<sequence length="239" mass="26227">MLISLILGVASFSFSFAGFGYGLIAVPLLALILPIKLAVAIQFPLTFPLFFINTYRYGHRISWTEIKPFFLGAAIAVLFGAFSFHWFSEIVMKRTLAMFTVISILTARYSMGEKFLHRIAETVPGGAFLGVLSGWFMGAYTAGGPPAVIYAAAKFPDTEKAKGMLSVYFLLVGLGLLVLFLFNGVLSLNTLKQSVPHFPAVIFGFLLGDIFQKKVSRKGYMRGVHLLLFLAAILLSFSN</sequence>
<organism evidence="9 10">
    <name type="scientific">Desulforapulum autotrophicum (strain ATCC 43914 / DSM 3382 / VKM B-1955 / HRM2)</name>
    <name type="common">Desulfobacterium autotrophicum</name>
    <dbReference type="NCBI Taxonomy" id="177437"/>
    <lineage>
        <taxon>Bacteria</taxon>
        <taxon>Pseudomonadati</taxon>
        <taxon>Thermodesulfobacteriota</taxon>
        <taxon>Desulfobacteria</taxon>
        <taxon>Desulfobacterales</taxon>
        <taxon>Desulfobacteraceae</taxon>
        <taxon>Desulforapulum</taxon>
    </lineage>
</organism>
<feature type="transmembrane region" description="Helical" evidence="8">
    <location>
        <begin position="132"/>
        <end position="153"/>
    </location>
</feature>
<proteinExistence type="inferred from homology"/>
<dbReference type="GO" id="GO:0005886">
    <property type="term" value="C:plasma membrane"/>
    <property type="evidence" value="ECO:0007669"/>
    <property type="project" value="UniProtKB-SubCell"/>
</dbReference>
<dbReference type="PANTHER" id="PTHR30269">
    <property type="entry name" value="TRANSMEMBRANE PROTEIN YFCA"/>
    <property type="match status" value="1"/>
</dbReference>
<keyword evidence="6 8" id="KW-1133">Transmembrane helix</keyword>
<dbReference type="AlphaFoldDB" id="C0QKA2"/>
<feature type="transmembrane region" description="Helical" evidence="8">
    <location>
        <begin position="165"/>
        <end position="188"/>
    </location>
</feature>
<comment type="subcellular location">
    <subcellularLocation>
        <location evidence="1 8">Cell membrane</location>
        <topology evidence="1 8">Multi-pass membrane protein</topology>
    </subcellularLocation>
</comment>
<keyword evidence="3" id="KW-0813">Transport</keyword>